<evidence type="ECO:0000313" key="2">
    <source>
        <dbReference type="Proteomes" id="UP000689967"/>
    </source>
</evidence>
<protein>
    <submittedName>
        <fullName evidence="1">DUF4089 domain-containing protein</fullName>
    </submittedName>
</protein>
<dbReference type="Proteomes" id="UP000689967">
    <property type="component" value="Unassembled WGS sequence"/>
</dbReference>
<dbReference type="RefSeq" id="WP_216874411.1">
    <property type="nucleotide sequence ID" value="NZ_JAERQM010000002.1"/>
</dbReference>
<proteinExistence type="predicted"/>
<dbReference type="EMBL" id="JAERQM010000002">
    <property type="protein sequence ID" value="MBU8543789.1"/>
    <property type="molecule type" value="Genomic_DNA"/>
</dbReference>
<evidence type="ECO:0000313" key="1">
    <source>
        <dbReference type="EMBL" id="MBU8543789.1"/>
    </source>
</evidence>
<dbReference type="Pfam" id="PF13318">
    <property type="entry name" value="AtzG-like"/>
    <property type="match status" value="1"/>
</dbReference>
<dbReference type="InterPro" id="IPR025148">
    <property type="entry name" value="AtzG-like"/>
</dbReference>
<gene>
    <name evidence="1" type="ORF">JJQ90_08730</name>
</gene>
<name>A0ABS6H560_9PROT</name>
<keyword evidence="2" id="KW-1185">Reference proteome</keyword>
<comment type="caution">
    <text evidence="1">The sequence shown here is derived from an EMBL/GenBank/DDBJ whole genome shotgun (WGS) entry which is preliminary data.</text>
</comment>
<sequence>MAPSAPAAGPPQGPAFDAAAHARETARLIGLEIAPAHLPGVVANLQLAAQMAALVQGWPLDITDEPAPVFVAR</sequence>
<accession>A0ABS6H560</accession>
<organism evidence="1 2">
    <name type="scientific">Falsiroseomonas oleicola</name>
    <dbReference type="NCBI Taxonomy" id="2801474"/>
    <lineage>
        <taxon>Bacteria</taxon>
        <taxon>Pseudomonadati</taxon>
        <taxon>Pseudomonadota</taxon>
        <taxon>Alphaproteobacteria</taxon>
        <taxon>Acetobacterales</taxon>
        <taxon>Roseomonadaceae</taxon>
        <taxon>Falsiroseomonas</taxon>
    </lineage>
</organism>
<reference evidence="1 2" key="1">
    <citation type="submission" date="2021-01" db="EMBL/GenBank/DDBJ databases">
        <title>Roseomonas sp. nov, a bacterium isolated from an oil production mixture in Yumen Oilfield.</title>
        <authorList>
            <person name="Wu D."/>
        </authorList>
    </citation>
    <scope>NUCLEOTIDE SEQUENCE [LARGE SCALE GENOMIC DNA]</scope>
    <source>
        <strain evidence="1 2">ROY-5-3</strain>
    </source>
</reference>